<dbReference type="InterPro" id="IPR009097">
    <property type="entry name" value="Cyclic_Pdiesterase"/>
</dbReference>
<dbReference type="OrthoDB" id="1951600at2"/>
<proteinExistence type="predicted"/>
<dbReference type="PANTHER" id="PTHR40037">
    <property type="entry name" value="PHOSPHOESTERASE YJCG-RELATED"/>
    <property type="match status" value="1"/>
</dbReference>
<keyword evidence="2" id="KW-1185">Reference proteome</keyword>
<protein>
    <submittedName>
        <fullName evidence="1">2'-5' RNA ligase</fullName>
    </submittedName>
</protein>
<dbReference type="Proteomes" id="UP000036520">
    <property type="component" value="Chromosome"/>
</dbReference>
<dbReference type="EMBL" id="CP012040">
    <property type="protein sequence ID" value="AKP51688.1"/>
    <property type="molecule type" value="Genomic_DNA"/>
</dbReference>
<dbReference type="Gene3D" id="3.90.1140.10">
    <property type="entry name" value="Cyclic phosphodiesterase"/>
    <property type="match status" value="1"/>
</dbReference>
<dbReference type="AlphaFoldDB" id="A0A0H4PFT4"/>
<organism evidence="1 2">
    <name type="scientific">Cyclobacterium amurskyense</name>
    <dbReference type="NCBI Taxonomy" id="320787"/>
    <lineage>
        <taxon>Bacteria</taxon>
        <taxon>Pseudomonadati</taxon>
        <taxon>Bacteroidota</taxon>
        <taxon>Cytophagia</taxon>
        <taxon>Cytophagales</taxon>
        <taxon>Cyclobacteriaceae</taxon>
        <taxon>Cyclobacterium</taxon>
    </lineage>
</organism>
<name>A0A0H4PFT4_9BACT</name>
<accession>A0A0H4PFT4</accession>
<reference evidence="1 2" key="1">
    <citation type="submission" date="2015-07" db="EMBL/GenBank/DDBJ databases">
        <authorList>
            <person name="Kim K.M."/>
        </authorList>
    </citation>
    <scope>NUCLEOTIDE SEQUENCE [LARGE SCALE GENOMIC DNA]</scope>
    <source>
        <strain evidence="1 2">KCTC 12363</strain>
    </source>
</reference>
<dbReference type="STRING" id="320787.CA2015_2270"/>
<dbReference type="InterPro" id="IPR050580">
    <property type="entry name" value="2H_phosphoesterase_YjcG-like"/>
</dbReference>
<dbReference type="GO" id="GO:0016874">
    <property type="term" value="F:ligase activity"/>
    <property type="evidence" value="ECO:0007669"/>
    <property type="project" value="UniProtKB-KW"/>
</dbReference>
<gene>
    <name evidence="1" type="ORF">CA2015_2270</name>
</gene>
<dbReference type="PATRIC" id="fig|320787.5.peg.2491"/>
<dbReference type="Pfam" id="PF13563">
    <property type="entry name" value="2_5_RNA_ligase2"/>
    <property type="match status" value="1"/>
</dbReference>
<dbReference type="RefSeq" id="WP_048641997.1">
    <property type="nucleotide sequence ID" value="NZ_CAXBGM010000153.1"/>
</dbReference>
<dbReference type="PANTHER" id="PTHR40037:SF1">
    <property type="entry name" value="PHOSPHOESTERASE SAOUHSC_00951-RELATED"/>
    <property type="match status" value="1"/>
</dbReference>
<keyword evidence="1" id="KW-0436">Ligase</keyword>
<sequence>MPKVMGKYFLAIVPDEPIKGAITSLKEGLQASFGIKYALKSPPHITLKMPFVHNENKEKELLQTLGRFFLKEKSFSLSLGGIGAFGNRVVFMKVKYPPELKHCQERLRDFTKTVLKKNIELSDANYHPHMTLAFRDFKKDQFEPVIEYLKMNNIRYQFMVSQVALLKKVDGYWVVLEYIKLSS</sequence>
<evidence type="ECO:0000313" key="1">
    <source>
        <dbReference type="EMBL" id="AKP51688.1"/>
    </source>
</evidence>
<dbReference type="KEGG" id="camu:CA2015_2270"/>
<evidence type="ECO:0000313" key="2">
    <source>
        <dbReference type="Proteomes" id="UP000036520"/>
    </source>
</evidence>
<dbReference type="SUPFAM" id="SSF55144">
    <property type="entry name" value="LigT-like"/>
    <property type="match status" value="1"/>
</dbReference>